<feature type="compositionally biased region" description="Low complexity" evidence="1">
    <location>
        <begin position="37"/>
        <end position="47"/>
    </location>
</feature>
<protein>
    <submittedName>
        <fullName evidence="2">Uncharacterized protein</fullName>
    </submittedName>
</protein>
<evidence type="ECO:0000313" key="2">
    <source>
        <dbReference type="EMBL" id="CAL1612751.1"/>
    </source>
</evidence>
<evidence type="ECO:0000313" key="3">
    <source>
        <dbReference type="Proteomes" id="UP001497482"/>
    </source>
</evidence>
<reference evidence="2 3" key="1">
    <citation type="submission" date="2024-04" db="EMBL/GenBank/DDBJ databases">
        <authorList>
            <person name="Waldvogel A.-M."/>
            <person name="Schoenle A."/>
        </authorList>
    </citation>
    <scope>NUCLEOTIDE SEQUENCE [LARGE SCALE GENOMIC DNA]</scope>
</reference>
<gene>
    <name evidence="2" type="ORF">KC01_LOCUS39046</name>
</gene>
<evidence type="ECO:0000256" key="1">
    <source>
        <dbReference type="SAM" id="MobiDB-lite"/>
    </source>
</evidence>
<sequence length="152" mass="16046">MSIGLEKGDTQQSRGFVHTLLNPLQRPSRQPRPIRVPAGSSGPSGSQQAALATDTELQASLCFSLSFTLCFSVLLYPPLCSTGLLCPPLSSSGLLCSPLCSPVLLCALLASSLLLSAPLRITVSWTRWRLLLGWVRTPGTPGGSRTIAAVDN</sequence>
<dbReference type="Proteomes" id="UP001497482">
    <property type="component" value="Chromosome 8"/>
</dbReference>
<organism evidence="2 3">
    <name type="scientific">Knipowitschia caucasica</name>
    <name type="common">Caucasian dwarf goby</name>
    <name type="synonym">Pomatoschistus caucasicus</name>
    <dbReference type="NCBI Taxonomy" id="637954"/>
    <lineage>
        <taxon>Eukaryota</taxon>
        <taxon>Metazoa</taxon>
        <taxon>Chordata</taxon>
        <taxon>Craniata</taxon>
        <taxon>Vertebrata</taxon>
        <taxon>Euteleostomi</taxon>
        <taxon>Actinopterygii</taxon>
        <taxon>Neopterygii</taxon>
        <taxon>Teleostei</taxon>
        <taxon>Neoteleostei</taxon>
        <taxon>Acanthomorphata</taxon>
        <taxon>Gobiaria</taxon>
        <taxon>Gobiiformes</taxon>
        <taxon>Gobioidei</taxon>
        <taxon>Gobiidae</taxon>
        <taxon>Gobiinae</taxon>
        <taxon>Knipowitschia</taxon>
    </lineage>
</organism>
<accession>A0AAV2MI54</accession>
<name>A0AAV2MI54_KNICA</name>
<proteinExistence type="predicted"/>
<keyword evidence="3" id="KW-1185">Reference proteome</keyword>
<feature type="region of interest" description="Disordered" evidence="1">
    <location>
        <begin position="24"/>
        <end position="47"/>
    </location>
</feature>
<dbReference type="EMBL" id="OZ035830">
    <property type="protein sequence ID" value="CAL1612751.1"/>
    <property type="molecule type" value="Genomic_DNA"/>
</dbReference>
<dbReference type="AlphaFoldDB" id="A0AAV2MI54"/>